<evidence type="ECO:0000313" key="3">
    <source>
        <dbReference type="EMBL" id="THV66208.1"/>
    </source>
</evidence>
<feature type="chain" id="PRO_5020183305" description="Concanavalin A-like lectin/glucanase" evidence="2">
    <location>
        <begin position="19"/>
        <end position="344"/>
    </location>
</feature>
<feature type="compositionally biased region" description="Acidic residues" evidence="1">
    <location>
        <begin position="121"/>
        <end position="143"/>
    </location>
</feature>
<reference evidence="3 4" key="1">
    <citation type="submission" date="2018-10" db="EMBL/GenBank/DDBJ databases">
        <title>Fifty Aureobasidium pullulans genomes reveal a recombining polyextremotolerant generalist.</title>
        <authorList>
            <person name="Gostincar C."/>
            <person name="Turk M."/>
            <person name="Zajc J."/>
            <person name="Gunde-Cimerman N."/>
        </authorList>
    </citation>
    <scope>NUCLEOTIDE SEQUENCE [LARGE SCALE GENOMIC DNA]</scope>
    <source>
        <strain evidence="3 4">EXF-11900</strain>
    </source>
</reference>
<sequence length="344" mass="34081">MHLSTFSLLALSAALANAKTDLDGCTRTDISSPAGASYAWIVPGTGELCDPLDCGGGRAPPKTTVPGCAAYVGTETYSPSYLAGFTAPATAAASASAVVTSAEMTATASATATPTAGASDDNSDDEDDSSDDTSDDSSDDEDPLGLAGIDAAQESTYVWRTADNPTATFNPFTASAFPSDVSTFWIPVDLGSTTSWEAAVPTILSGGYTDIVPASMPASSDLPAICAIATNSGCGIDMSTMTISRSQTSVTESSTPVGTASTSSMSRSWVKTIPTFTRVAANDAMVRAGVSGQSSTSSTASGSGSGSASRSSSASTETSTGAAGKIGCAVGGVLAAAMSVLVVM</sequence>
<keyword evidence="2" id="KW-0732">Signal</keyword>
<name>A0A4S8S7G1_AURPU</name>
<evidence type="ECO:0000256" key="2">
    <source>
        <dbReference type="SAM" id="SignalP"/>
    </source>
</evidence>
<evidence type="ECO:0000256" key="1">
    <source>
        <dbReference type="SAM" id="MobiDB-lite"/>
    </source>
</evidence>
<organism evidence="3 4">
    <name type="scientific">Aureobasidium pullulans</name>
    <name type="common">Black yeast</name>
    <name type="synonym">Pullularia pullulans</name>
    <dbReference type="NCBI Taxonomy" id="5580"/>
    <lineage>
        <taxon>Eukaryota</taxon>
        <taxon>Fungi</taxon>
        <taxon>Dikarya</taxon>
        <taxon>Ascomycota</taxon>
        <taxon>Pezizomycotina</taxon>
        <taxon>Dothideomycetes</taxon>
        <taxon>Dothideomycetidae</taxon>
        <taxon>Dothideales</taxon>
        <taxon>Saccotheciaceae</taxon>
        <taxon>Aureobasidium</taxon>
    </lineage>
</organism>
<dbReference type="AlphaFoldDB" id="A0A4S8S7G1"/>
<protein>
    <recommendedName>
        <fullName evidence="5">Concanavalin A-like lectin/glucanase</fullName>
    </recommendedName>
</protein>
<dbReference type="EMBL" id="QZAF01000553">
    <property type="protein sequence ID" value="THV66208.1"/>
    <property type="molecule type" value="Genomic_DNA"/>
</dbReference>
<dbReference type="Proteomes" id="UP000304951">
    <property type="component" value="Unassembled WGS sequence"/>
</dbReference>
<feature type="signal peptide" evidence="2">
    <location>
        <begin position="1"/>
        <end position="18"/>
    </location>
</feature>
<proteinExistence type="predicted"/>
<evidence type="ECO:0000313" key="4">
    <source>
        <dbReference type="Proteomes" id="UP000304951"/>
    </source>
</evidence>
<feature type="compositionally biased region" description="Low complexity" evidence="1">
    <location>
        <begin position="108"/>
        <end position="120"/>
    </location>
</feature>
<evidence type="ECO:0008006" key="5">
    <source>
        <dbReference type="Google" id="ProtNLM"/>
    </source>
</evidence>
<accession>A0A4S8S7G1</accession>
<gene>
    <name evidence="3" type="ORF">D6D28_08533</name>
</gene>
<feature type="region of interest" description="Disordered" evidence="1">
    <location>
        <begin position="108"/>
        <end position="146"/>
    </location>
</feature>
<feature type="region of interest" description="Disordered" evidence="1">
    <location>
        <begin position="291"/>
        <end position="322"/>
    </location>
</feature>
<comment type="caution">
    <text evidence="3">The sequence shown here is derived from an EMBL/GenBank/DDBJ whole genome shotgun (WGS) entry which is preliminary data.</text>
</comment>